<dbReference type="AlphaFoldDB" id="A0AB72Z1N3"/>
<accession>A0AB72Z1N3</accession>
<dbReference type="EMBL" id="AEHJ01000015">
    <property type="protein sequence ID" value="EFO78061.1"/>
    <property type="molecule type" value="Genomic_DNA"/>
</dbReference>
<comment type="caution">
    <text evidence="1">The sequence shown here is derived from an EMBL/GenBank/DDBJ whole genome shotgun (WGS) entry which is preliminary data.</text>
</comment>
<organism evidence="1 2">
    <name type="scientific">Bifidobacterium dentium JCVIHMP022</name>
    <dbReference type="NCBI Taxonomy" id="553191"/>
    <lineage>
        <taxon>Bacteria</taxon>
        <taxon>Bacillati</taxon>
        <taxon>Actinomycetota</taxon>
        <taxon>Actinomycetes</taxon>
        <taxon>Bifidobacteriales</taxon>
        <taxon>Bifidobacteriaceae</taxon>
        <taxon>Bifidobacterium</taxon>
    </lineage>
</organism>
<evidence type="ECO:0008006" key="3">
    <source>
        <dbReference type="Google" id="ProtNLM"/>
    </source>
</evidence>
<gene>
    <name evidence="1" type="ORF">HMPREF9003_2240</name>
</gene>
<protein>
    <recommendedName>
        <fullName evidence="3">Bacterial EndoU nuclease domain-containing protein</fullName>
    </recommendedName>
</protein>
<proteinExistence type="predicted"/>
<name>A0AB72Z1N3_9BIFI</name>
<evidence type="ECO:0000313" key="2">
    <source>
        <dbReference type="Proteomes" id="UP000003457"/>
    </source>
</evidence>
<dbReference type="RefSeq" id="WP_003842364.1">
    <property type="nucleotide sequence ID" value="NZ_AEHJ01000015.1"/>
</dbReference>
<dbReference type="InterPro" id="IPR057369">
    <property type="entry name" value="VG15"/>
</dbReference>
<dbReference type="Proteomes" id="UP000003457">
    <property type="component" value="Unassembled WGS sequence"/>
</dbReference>
<evidence type="ECO:0000313" key="1">
    <source>
        <dbReference type="EMBL" id="EFO78061.1"/>
    </source>
</evidence>
<reference evidence="1 2" key="1">
    <citation type="submission" date="2010-10" db="EMBL/GenBank/DDBJ databases">
        <authorList>
            <person name="Durkin A.S."/>
            <person name="Madupu R."/>
            <person name="Torralba M."/>
            <person name="Gillis M."/>
            <person name="Methe B."/>
            <person name="Sutton G."/>
            <person name="Nelson K.E."/>
        </authorList>
    </citation>
    <scope>NUCLEOTIDE SEQUENCE [LARGE SCALE GENOMIC DNA]</scope>
    <source>
        <strain evidence="1 2">JCVIHMP022</strain>
    </source>
</reference>
<dbReference type="Pfam" id="PF25310">
    <property type="entry name" value="VG15"/>
    <property type="match status" value="1"/>
</dbReference>
<sequence>MDLNSLNLTPERRKRLELDLNDLYEDYTDTMGRLQKEAGNSVSGLVWDGESQELIKQEINRYADAANKLASDYYSSVRDLWAQYGETDMPEYNPPTITADRAVWQMEGGFNNTDFMGLRYKDVIPDENGIMHNRAGKSIDELWPTFTDEEQAFGYVQNLIQTVGRLTMQRAVANDPTKPRWARVPRGAKTCAFCLMLASRGFAYLSEDAAGRQMQYHADCDCDIVPSWGSAKLKDYDPDKYYEMYQAAEAAAGENGDWHDALAQLRRIYHDDVKDGVLETSKPWPDDVIQISGKVWSHIFDGHGPSTRIPKKTHFPDEWSEEEVKWAVRETICNPDEEPSTSPDGVLQRRRKEYKGEIIEVYLKIRRNTHGKFAVQSAYPITGQERSRRGI</sequence>